<evidence type="ECO:0000256" key="2">
    <source>
        <dbReference type="SAM" id="Phobius"/>
    </source>
</evidence>
<keyword evidence="2" id="KW-1133">Transmembrane helix</keyword>
<dbReference type="PANTHER" id="PTHR46558:SF15">
    <property type="entry name" value="HELIX-TURN-HELIX DOMAIN PROTEIN"/>
    <property type="match status" value="1"/>
</dbReference>
<dbReference type="STRING" id="1423788.FC78_GL002268"/>
<dbReference type="CDD" id="cd00093">
    <property type="entry name" value="HTH_XRE"/>
    <property type="match status" value="1"/>
</dbReference>
<dbReference type="SUPFAM" id="SSF47413">
    <property type="entry name" value="lambda repressor-like DNA-binding domains"/>
    <property type="match status" value="1"/>
</dbReference>
<evidence type="ECO:0000259" key="3">
    <source>
        <dbReference type="PROSITE" id="PS50943"/>
    </source>
</evidence>
<keyword evidence="5" id="KW-1185">Reference proteome</keyword>
<dbReference type="PROSITE" id="PS50943">
    <property type="entry name" value="HTH_CROC1"/>
    <property type="match status" value="1"/>
</dbReference>
<sequence length="171" mass="19582">MRIGEQLQNQRKLNGMSQDELADELHISRQSISKWENGKSLPSFSNVVAISDLFDISLDELIKGDSELMDQFETNEPKISKTWTIVIISFTIAIIIMGILRAFRISDDRIDTLFSVPEIIAFGFLMYNINWKKFNKGISKKLIFWGIIWLGLYLIPIINDFIAGFIVGYNG</sequence>
<feature type="transmembrane region" description="Helical" evidence="2">
    <location>
        <begin position="82"/>
        <end position="100"/>
    </location>
</feature>
<feature type="transmembrane region" description="Helical" evidence="2">
    <location>
        <begin position="112"/>
        <end position="130"/>
    </location>
</feature>
<reference evidence="4 5" key="1">
    <citation type="journal article" date="2015" name="Genome Announc.">
        <title>Expanding the biotechnology potential of lactobacilli through comparative genomics of 213 strains and associated genera.</title>
        <authorList>
            <person name="Sun Z."/>
            <person name="Harris H.M."/>
            <person name="McCann A."/>
            <person name="Guo C."/>
            <person name="Argimon S."/>
            <person name="Zhang W."/>
            <person name="Yang X."/>
            <person name="Jeffery I.B."/>
            <person name="Cooney J.C."/>
            <person name="Kagawa T.F."/>
            <person name="Liu W."/>
            <person name="Song Y."/>
            <person name="Salvetti E."/>
            <person name="Wrobel A."/>
            <person name="Rasinkangas P."/>
            <person name="Parkhill J."/>
            <person name="Rea M.C."/>
            <person name="O'Sullivan O."/>
            <person name="Ritari J."/>
            <person name="Douillard F.P."/>
            <person name="Paul Ross R."/>
            <person name="Yang R."/>
            <person name="Briner A.E."/>
            <person name="Felis G.E."/>
            <person name="de Vos W.M."/>
            <person name="Barrangou R."/>
            <person name="Klaenhammer T.R."/>
            <person name="Caufield P.W."/>
            <person name="Cui Y."/>
            <person name="Zhang H."/>
            <person name="O'Toole P.W."/>
        </authorList>
    </citation>
    <scope>NUCLEOTIDE SEQUENCE [LARGE SCALE GENOMIC DNA]</scope>
    <source>
        <strain evidence="4 5">DSM 19674</strain>
    </source>
</reference>
<protein>
    <recommendedName>
        <fullName evidence="3">HTH cro/C1-type domain-containing protein</fullName>
    </recommendedName>
</protein>
<accession>A0A0R1KST8</accession>
<dbReference type="Gene3D" id="1.10.260.40">
    <property type="entry name" value="lambda repressor-like DNA-binding domains"/>
    <property type="match status" value="1"/>
</dbReference>
<evidence type="ECO:0000313" key="5">
    <source>
        <dbReference type="Proteomes" id="UP000051515"/>
    </source>
</evidence>
<dbReference type="Pfam" id="PF01381">
    <property type="entry name" value="HTH_3"/>
    <property type="match status" value="1"/>
</dbReference>
<dbReference type="Proteomes" id="UP000051515">
    <property type="component" value="Unassembled WGS sequence"/>
</dbReference>
<dbReference type="OrthoDB" id="9805856at2"/>
<dbReference type="InterPro" id="IPR010982">
    <property type="entry name" value="Lambda_DNA-bd_dom_sf"/>
</dbReference>
<dbReference type="RefSeq" id="WP_056953109.1">
    <property type="nucleotide sequence ID" value="NZ_AZDY01000038.1"/>
</dbReference>
<evidence type="ECO:0000256" key="1">
    <source>
        <dbReference type="ARBA" id="ARBA00023125"/>
    </source>
</evidence>
<dbReference type="AlphaFoldDB" id="A0A0R1KST8"/>
<name>A0A0R1KST8_9LACO</name>
<comment type="caution">
    <text evidence="4">The sequence shown here is derived from an EMBL/GenBank/DDBJ whole genome shotgun (WGS) entry which is preliminary data.</text>
</comment>
<feature type="domain" description="HTH cro/C1-type" evidence="3">
    <location>
        <begin position="7"/>
        <end position="61"/>
    </location>
</feature>
<feature type="transmembrane region" description="Helical" evidence="2">
    <location>
        <begin position="142"/>
        <end position="169"/>
    </location>
</feature>
<keyword evidence="1" id="KW-0238">DNA-binding</keyword>
<dbReference type="InterPro" id="IPR001387">
    <property type="entry name" value="Cro/C1-type_HTH"/>
</dbReference>
<gene>
    <name evidence="4" type="ORF">FC78_GL002268</name>
</gene>
<keyword evidence="2" id="KW-0472">Membrane</keyword>
<dbReference type="GO" id="GO:0003677">
    <property type="term" value="F:DNA binding"/>
    <property type="evidence" value="ECO:0007669"/>
    <property type="project" value="UniProtKB-KW"/>
</dbReference>
<dbReference type="SMART" id="SM00530">
    <property type="entry name" value="HTH_XRE"/>
    <property type="match status" value="1"/>
</dbReference>
<dbReference type="PANTHER" id="PTHR46558">
    <property type="entry name" value="TRACRIPTIONAL REGULATORY PROTEIN-RELATED-RELATED"/>
    <property type="match status" value="1"/>
</dbReference>
<proteinExistence type="predicted"/>
<dbReference type="EMBL" id="AZDY01000038">
    <property type="protein sequence ID" value="KRK82263.1"/>
    <property type="molecule type" value="Genomic_DNA"/>
</dbReference>
<evidence type="ECO:0000313" key="4">
    <source>
        <dbReference type="EMBL" id="KRK82263.1"/>
    </source>
</evidence>
<dbReference type="PATRIC" id="fig|1423788.3.peg.2338"/>
<keyword evidence="2" id="KW-0812">Transmembrane</keyword>
<organism evidence="4 5">
    <name type="scientific">Companilactobacillus bobalius DSM 19674</name>
    <dbReference type="NCBI Taxonomy" id="1423788"/>
    <lineage>
        <taxon>Bacteria</taxon>
        <taxon>Bacillati</taxon>
        <taxon>Bacillota</taxon>
        <taxon>Bacilli</taxon>
        <taxon>Lactobacillales</taxon>
        <taxon>Lactobacillaceae</taxon>
        <taxon>Companilactobacillus</taxon>
        <taxon>Companilactobacillus bobalius</taxon>
    </lineage>
</organism>